<evidence type="ECO:0000256" key="6">
    <source>
        <dbReference type="ARBA" id="ARBA00022967"/>
    </source>
</evidence>
<name>A0A2T0WRP4_9RHOB</name>
<dbReference type="Gene3D" id="2.40.50.100">
    <property type="match status" value="2"/>
</dbReference>
<feature type="domain" description="ABC transporter" evidence="8">
    <location>
        <begin position="8"/>
        <end position="238"/>
    </location>
</feature>
<keyword evidence="3" id="KW-1003">Cell membrane</keyword>
<keyword evidence="10" id="KW-1185">Reference proteome</keyword>
<dbReference type="Gene3D" id="3.40.50.300">
    <property type="entry name" value="P-loop containing nucleotide triphosphate hydrolases"/>
    <property type="match status" value="1"/>
</dbReference>
<dbReference type="InterPro" id="IPR003593">
    <property type="entry name" value="AAA+_ATPase"/>
</dbReference>
<dbReference type="GO" id="GO:0140359">
    <property type="term" value="F:ABC-type transporter activity"/>
    <property type="evidence" value="ECO:0007669"/>
    <property type="project" value="UniProtKB-ARBA"/>
</dbReference>
<dbReference type="SUPFAM" id="SSF50331">
    <property type="entry name" value="MOP-like"/>
    <property type="match status" value="1"/>
</dbReference>
<comment type="caution">
    <text evidence="9">The sequence shown here is derived from an EMBL/GenBank/DDBJ whole genome shotgun (WGS) entry which is preliminary data.</text>
</comment>
<dbReference type="OrthoDB" id="394852at2"/>
<evidence type="ECO:0000256" key="1">
    <source>
        <dbReference type="ARBA" id="ARBA00005417"/>
    </source>
</evidence>
<dbReference type="Proteomes" id="UP000238392">
    <property type="component" value="Unassembled WGS sequence"/>
</dbReference>
<evidence type="ECO:0000256" key="7">
    <source>
        <dbReference type="ARBA" id="ARBA00023136"/>
    </source>
</evidence>
<evidence type="ECO:0000256" key="2">
    <source>
        <dbReference type="ARBA" id="ARBA00022448"/>
    </source>
</evidence>
<gene>
    <name evidence="9" type="ORF">CLV74_10647</name>
</gene>
<protein>
    <submittedName>
        <fullName evidence="9">sn-glycerol 3-phosphate transport system ATP-binding protein</fullName>
    </submittedName>
</protein>
<dbReference type="PROSITE" id="PS00211">
    <property type="entry name" value="ABC_TRANSPORTER_1"/>
    <property type="match status" value="1"/>
</dbReference>
<dbReference type="InterPro" id="IPR017871">
    <property type="entry name" value="ABC_transporter-like_CS"/>
</dbReference>
<evidence type="ECO:0000256" key="5">
    <source>
        <dbReference type="ARBA" id="ARBA00022840"/>
    </source>
</evidence>
<evidence type="ECO:0000259" key="8">
    <source>
        <dbReference type="PROSITE" id="PS50893"/>
    </source>
</evidence>
<dbReference type="InterPro" id="IPR027417">
    <property type="entry name" value="P-loop_NTPase"/>
</dbReference>
<accession>A0A2T0WRP4</accession>
<comment type="similarity">
    <text evidence="1">Belongs to the ABC transporter superfamily.</text>
</comment>
<dbReference type="Gene3D" id="2.40.50.140">
    <property type="entry name" value="Nucleic acid-binding proteins"/>
    <property type="match status" value="1"/>
</dbReference>
<keyword evidence="4" id="KW-0547">Nucleotide-binding</keyword>
<keyword evidence="2" id="KW-0813">Transport</keyword>
<keyword evidence="5 9" id="KW-0067">ATP-binding</keyword>
<dbReference type="Pfam" id="PF00005">
    <property type="entry name" value="ABC_tran"/>
    <property type="match status" value="1"/>
</dbReference>
<proteinExistence type="inferred from homology"/>
<dbReference type="SMART" id="SM00382">
    <property type="entry name" value="AAA"/>
    <property type="match status" value="1"/>
</dbReference>
<evidence type="ECO:0000256" key="4">
    <source>
        <dbReference type="ARBA" id="ARBA00022741"/>
    </source>
</evidence>
<dbReference type="GO" id="GO:0005524">
    <property type="term" value="F:ATP binding"/>
    <property type="evidence" value="ECO:0007669"/>
    <property type="project" value="UniProtKB-KW"/>
</dbReference>
<dbReference type="InterPro" id="IPR012340">
    <property type="entry name" value="NA-bd_OB-fold"/>
</dbReference>
<organism evidence="9 10">
    <name type="scientific">Donghicola tyrosinivorans</name>
    <dbReference type="NCBI Taxonomy" id="1652492"/>
    <lineage>
        <taxon>Bacteria</taxon>
        <taxon>Pseudomonadati</taxon>
        <taxon>Pseudomonadota</taxon>
        <taxon>Alphaproteobacteria</taxon>
        <taxon>Rhodobacterales</taxon>
        <taxon>Roseobacteraceae</taxon>
        <taxon>Donghicola</taxon>
    </lineage>
</organism>
<dbReference type="RefSeq" id="WP_106264357.1">
    <property type="nucleotide sequence ID" value="NZ_PVTQ01000006.1"/>
</dbReference>
<reference evidence="9 10" key="1">
    <citation type="submission" date="2018-03" db="EMBL/GenBank/DDBJ databases">
        <title>Genomic Encyclopedia of Archaeal and Bacterial Type Strains, Phase II (KMG-II): from individual species to whole genera.</title>
        <authorList>
            <person name="Goeker M."/>
        </authorList>
    </citation>
    <scope>NUCLEOTIDE SEQUENCE [LARGE SCALE GENOMIC DNA]</scope>
    <source>
        <strain evidence="9 10">DSM 100212</strain>
    </source>
</reference>
<dbReference type="EMBL" id="PVTQ01000006">
    <property type="protein sequence ID" value="PRY89345.1"/>
    <property type="molecule type" value="Genomic_DNA"/>
</dbReference>
<dbReference type="InterPro" id="IPR003439">
    <property type="entry name" value="ABC_transporter-like_ATP-bd"/>
</dbReference>
<sequence length="359" mass="38846">MQTSDPFIQIDNVRRAFENSIALDGVSVSFERGAFSVLLGPSGCGKSTLLRLIAGLDQPTAGVIWVEGKDVTALPPSGRDLSMVFQSYALFPHLSVAQNILFGLTVRRTAKADMSRRLAVVAQMMGLSAFLDRKPAQLSGGQQQRVALARAVISERPICLMDEPLSNLDAKLRAEMRVELRALQQKLRLTVIYVTHDQVEAMTMADKIIVMNAGRVDQVGTPEQIYTRPASTFTAGFIGTPPMALFDPVDLAGGPVPQVRQPHVIGLRPEDIHLSHSGPTARLTGVEYLGADRLISAQAGQTAFIMRTPASAPLPAPKFRFGWLAASASVFDATTGKRLPQYDFPTPSLAQKDTTHETA</sequence>
<dbReference type="SUPFAM" id="SSF52540">
    <property type="entry name" value="P-loop containing nucleoside triphosphate hydrolases"/>
    <property type="match status" value="1"/>
</dbReference>
<dbReference type="FunFam" id="3.40.50.300:FF:000042">
    <property type="entry name" value="Maltose/maltodextrin ABC transporter, ATP-binding protein"/>
    <property type="match status" value="1"/>
</dbReference>
<evidence type="ECO:0000313" key="9">
    <source>
        <dbReference type="EMBL" id="PRY89345.1"/>
    </source>
</evidence>
<dbReference type="AlphaFoldDB" id="A0A2T0WRP4"/>
<keyword evidence="7" id="KW-0472">Membrane</keyword>
<dbReference type="GO" id="GO:0016887">
    <property type="term" value="F:ATP hydrolysis activity"/>
    <property type="evidence" value="ECO:0007669"/>
    <property type="project" value="InterPro"/>
</dbReference>
<evidence type="ECO:0000256" key="3">
    <source>
        <dbReference type="ARBA" id="ARBA00022475"/>
    </source>
</evidence>
<dbReference type="InterPro" id="IPR008995">
    <property type="entry name" value="Mo/tungstate-bd_C_term_dom"/>
</dbReference>
<dbReference type="PROSITE" id="PS50893">
    <property type="entry name" value="ABC_TRANSPORTER_2"/>
    <property type="match status" value="1"/>
</dbReference>
<dbReference type="GO" id="GO:0055052">
    <property type="term" value="C:ATP-binding cassette (ABC) transporter complex, substrate-binding subunit-containing"/>
    <property type="evidence" value="ECO:0007669"/>
    <property type="project" value="TreeGrafter"/>
</dbReference>
<dbReference type="PANTHER" id="PTHR43875">
    <property type="entry name" value="MALTODEXTRIN IMPORT ATP-BINDING PROTEIN MSMX"/>
    <property type="match status" value="1"/>
</dbReference>
<keyword evidence="6" id="KW-1278">Translocase</keyword>
<dbReference type="InterPro" id="IPR047641">
    <property type="entry name" value="ABC_transpr_MalK/UgpC-like"/>
</dbReference>
<dbReference type="PANTHER" id="PTHR43875:SF15">
    <property type="entry name" value="TREHALOSE IMPORT ATP-BINDING PROTEIN SUGC"/>
    <property type="match status" value="1"/>
</dbReference>
<evidence type="ECO:0000313" key="10">
    <source>
        <dbReference type="Proteomes" id="UP000238392"/>
    </source>
</evidence>